<dbReference type="Gene3D" id="3.40.50.1580">
    <property type="entry name" value="Nucleoside phosphorylase domain"/>
    <property type="match status" value="1"/>
</dbReference>
<evidence type="ECO:0000256" key="4">
    <source>
        <dbReference type="ARBA" id="ARBA00022679"/>
    </source>
</evidence>
<dbReference type="PATRIC" id="fig|1156395.6.peg.2154"/>
<comment type="similarity">
    <text evidence="2 5">Belongs to the PNP/MTAP phosphorylase family.</text>
</comment>
<evidence type="ECO:0000259" key="6">
    <source>
        <dbReference type="Pfam" id="PF01048"/>
    </source>
</evidence>
<keyword evidence="8" id="KW-1185">Reference proteome</keyword>
<dbReference type="GO" id="GO:0004731">
    <property type="term" value="F:purine-nucleoside phosphorylase activity"/>
    <property type="evidence" value="ECO:0007669"/>
    <property type="project" value="UniProtKB-EC"/>
</dbReference>
<comment type="caution">
    <text evidence="7">The sequence shown here is derived from an EMBL/GenBank/DDBJ whole genome shotgun (WGS) entry which is preliminary data.</text>
</comment>
<organism evidence="7 8">
    <name type="scientific">Dissulfuribacter thermophilus</name>
    <dbReference type="NCBI Taxonomy" id="1156395"/>
    <lineage>
        <taxon>Bacteria</taxon>
        <taxon>Pseudomonadati</taxon>
        <taxon>Thermodesulfobacteriota</taxon>
        <taxon>Dissulfuribacteria</taxon>
        <taxon>Dissulfuribacterales</taxon>
        <taxon>Dissulfuribacteraceae</taxon>
        <taxon>Dissulfuribacter</taxon>
    </lineage>
</organism>
<reference evidence="7 8" key="1">
    <citation type="submission" date="2016-06" db="EMBL/GenBank/DDBJ databases">
        <title>Respiratory ammonification of nitrate coupled to the oxidation of elemental sulfur in deep-sea autotrophic thermophilic bacteria.</title>
        <authorList>
            <person name="Slobodkina G.B."/>
            <person name="Mardanov A.V."/>
            <person name="Ravin N.V."/>
            <person name="Frolova A.A."/>
            <person name="Viryasiv M.B."/>
            <person name="Chernyh N.A."/>
            <person name="Bonch-Osmolovskaya E.A."/>
            <person name="Slobodkin A.I."/>
        </authorList>
    </citation>
    <scope>NUCLEOTIDE SEQUENCE [LARGE SCALE GENOMIC DNA]</scope>
    <source>
        <strain evidence="7 8">S69</strain>
    </source>
</reference>
<dbReference type="OrthoDB" id="1523230at2"/>
<evidence type="ECO:0000313" key="7">
    <source>
        <dbReference type="EMBL" id="OCC14400.1"/>
    </source>
</evidence>
<evidence type="ECO:0000313" key="8">
    <source>
        <dbReference type="Proteomes" id="UP000093080"/>
    </source>
</evidence>
<dbReference type="Pfam" id="PF01048">
    <property type="entry name" value="PNP_UDP_1"/>
    <property type="match status" value="1"/>
</dbReference>
<evidence type="ECO:0000256" key="3">
    <source>
        <dbReference type="ARBA" id="ARBA00022676"/>
    </source>
</evidence>
<protein>
    <recommendedName>
        <fullName evidence="5">Purine nucleoside phosphorylase</fullName>
        <ecNumber evidence="5">2.4.2.1</ecNumber>
    </recommendedName>
    <alternativeName>
        <fullName evidence="5">Inosine-guanosine phosphorylase</fullName>
    </alternativeName>
</protein>
<keyword evidence="4 5" id="KW-0808">Transferase</keyword>
<dbReference type="PIRSF" id="PIRSF000477">
    <property type="entry name" value="PurNPase"/>
    <property type="match status" value="1"/>
</dbReference>
<comment type="function">
    <text evidence="5">The purine nucleoside phosphorylases catalyze the phosphorolytic breakdown of the N-glycosidic bond in the beta-(deoxy)ribonucleoside molecules, with the formation of the corresponding free purine bases and pentose-1-phosphate.</text>
</comment>
<comment type="pathway">
    <text evidence="1 5">Purine metabolism; purine nucleoside salvage.</text>
</comment>
<dbReference type="InterPro" id="IPR035994">
    <property type="entry name" value="Nucleoside_phosphorylase_sf"/>
</dbReference>
<dbReference type="PANTHER" id="PTHR11904:SF9">
    <property type="entry name" value="PURINE NUCLEOSIDE PHOSPHORYLASE-RELATED"/>
    <property type="match status" value="1"/>
</dbReference>
<dbReference type="InterPro" id="IPR011268">
    <property type="entry name" value="Purine_phosphorylase"/>
</dbReference>
<keyword evidence="3 5" id="KW-0328">Glycosyltransferase</keyword>
<dbReference type="RefSeq" id="WP_067620047.1">
    <property type="nucleotide sequence ID" value="NZ_MAGO01000012.1"/>
</dbReference>
<dbReference type="UniPathway" id="UPA00606"/>
<dbReference type="GO" id="GO:0009116">
    <property type="term" value="P:nucleoside metabolic process"/>
    <property type="evidence" value="ECO:0007669"/>
    <property type="project" value="InterPro"/>
</dbReference>
<dbReference type="PANTHER" id="PTHR11904">
    <property type="entry name" value="METHYLTHIOADENOSINE/PURINE NUCLEOSIDE PHOSPHORYLASE"/>
    <property type="match status" value="1"/>
</dbReference>
<dbReference type="NCBIfam" id="TIGR01697">
    <property type="entry name" value="PNPH-PUNA-XAPA"/>
    <property type="match status" value="1"/>
</dbReference>
<evidence type="ECO:0000256" key="2">
    <source>
        <dbReference type="ARBA" id="ARBA00006751"/>
    </source>
</evidence>
<feature type="domain" description="Nucleoside phosphorylase" evidence="6">
    <location>
        <begin position="26"/>
        <end position="270"/>
    </location>
</feature>
<sequence length="278" mass="30444">MDKYIEKIEETRSFFEERLSSPPEAVVMLGTGLGGVSKALMGSTSFPYEEIPNFPVSTSPEHRGVLHIGEIHGHTVALFEGRFHFYEGYSTRELTLPLRVMALLGTKVLIASNAAGGLDLSYSPGDLMLIKDHINLIPDNPLRGPNVDSWGERFPDMSKAYSKRLRDLAKKVGKDLGIPIREGVFVAVPGPSLETPSETRFLRIIGADAVAMSLVPEVIVAVHAGMEVLGISVIANVNNPDAFEPIRIEDVIEGARRAEEALTRLVLEIFKRGILEKS</sequence>
<proteinExistence type="inferred from homology"/>
<dbReference type="InterPro" id="IPR000845">
    <property type="entry name" value="Nucleoside_phosphorylase_d"/>
</dbReference>
<gene>
    <name evidence="7" type="ORF">DBT_2129</name>
</gene>
<accession>A0A1B9F3A6</accession>
<evidence type="ECO:0000256" key="5">
    <source>
        <dbReference type="PIRNR" id="PIRNR000477"/>
    </source>
</evidence>
<dbReference type="CDD" id="cd09009">
    <property type="entry name" value="PNP-EcPNPII_like"/>
    <property type="match status" value="1"/>
</dbReference>
<dbReference type="EMBL" id="MAGO01000012">
    <property type="protein sequence ID" value="OCC14400.1"/>
    <property type="molecule type" value="Genomic_DNA"/>
</dbReference>
<dbReference type="EC" id="2.4.2.1" evidence="5"/>
<dbReference type="AlphaFoldDB" id="A0A1B9F3A6"/>
<dbReference type="GO" id="GO:0005737">
    <property type="term" value="C:cytoplasm"/>
    <property type="evidence" value="ECO:0007669"/>
    <property type="project" value="TreeGrafter"/>
</dbReference>
<dbReference type="NCBIfam" id="NF006054">
    <property type="entry name" value="PRK08202.1"/>
    <property type="match status" value="1"/>
</dbReference>
<evidence type="ECO:0000256" key="1">
    <source>
        <dbReference type="ARBA" id="ARBA00005058"/>
    </source>
</evidence>
<dbReference type="Proteomes" id="UP000093080">
    <property type="component" value="Unassembled WGS sequence"/>
</dbReference>
<dbReference type="SUPFAM" id="SSF53167">
    <property type="entry name" value="Purine and uridine phosphorylases"/>
    <property type="match status" value="1"/>
</dbReference>
<name>A0A1B9F3A6_9BACT</name>
<dbReference type="STRING" id="1156395.DBT_2129"/>